<dbReference type="RefSeq" id="WP_243445038.1">
    <property type="nucleotide sequence ID" value="NZ_CVRL01000002.1"/>
</dbReference>
<dbReference type="EMBL" id="CVRL01000002">
    <property type="protein sequence ID" value="CRL09336.1"/>
    <property type="molecule type" value="Genomic_DNA"/>
</dbReference>
<keyword evidence="2" id="KW-0964">Secreted</keyword>
<comment type="subcellular location">
    <subcellularLocation>
        <location evidence="1">Secreted</location>
    </subcellularLocation>
</comment>
<dbReference type="GO" id="GO:0005509">
    <property type="term" value="F:calcium ion binding"/>
    <property type="evidence" value="ECO:0007669"/>
    <property type="project" value="InterPro"/>
</dbReference>
<dbReference type="InterPro" id="IPR001343">
    <property type="entry name" value="Hemolysn_Ca-bd"/>
</dbReference>
<dbReference type="Proteomes" id="UP000043764">
    <property type="component" value="Unassembled WGS sequence"/>
</dbReference>
<sequence>MAQVTVTAAANTAPSFDFSSFDFTQVTVLSASDTQVVLASGVHVLRFQGVLGYDGAGNLTPTSTVHSFELFHDSSLLISATDLTLTSAQIAASSFAELLQIGLAGDDSYTSHWNGGERIITFDGNDTIRAGSGDDTIFGGAGIDSFVITPSLPGYSFAFNDIVGATVTTSEGRDMLFGVEILKIGGQTLHLREGSDGDDLLTSSITAPRGMRDMIHGRDGDDTITGGAGQDFLIGGAGHDRIAGGSNHDLIEGGFGDDTLIGNSGRDVVRGDHGADLLLAGNGRDHLLGGAGSDTLDGGPRARPP</sequence>
<dbReference type="Pfam" id="PF00353">
    <property type="entry name" value="HemolysinCabind"/>
    <property type="match status" value="3"/>
</dbReference>
<evidence type="ECO:0000313" key="3">
    <source>
        <dbReference type="EMBL" id="CRL09336.1"/>
    </source>
</evidence>
<accession>A0A0H5CWS0</accession>
<reference evidence="4" key="1">
    <citation type="submission" date="2015-05" db="EMBL/GenBank/DDBJ databases">
        <authorList>
            <person name="Rodrigo-Torres Lidia"/>
            <person name="Arahal R.David."/>
        </authorList>
    </citation>
    <scope>NUCLEOTIDE SEQUENCE [LARGE SCALE GENOMIC DNA]</scope>
    <source>
        <strain evidence="4">CECT 7321</strain>
    </source>
</reference>
<dbReference type="GO" id="GO:0005576">
    <property type="term" value="C:extracellular region"/>
    <property type="evidence" value="ECO:0007669"/>
    <property type="project" value="UniProtKB-SubCell"/>
</dbReference>
<evidence type="ECO:0000256" key="2">
    <source>
        <dbReference type="ARBA" id="ARBA00022525"/>
    </source>
</evidence>
<dbReference type="InterPro" id="IPR050557">
    <property type="entry name" value="RTX_toxin/Mannuronan_C5-epim"/>
</dbReference>
<dbReference type="PROSITE" id="PS00330">
    <property type="entry name" value="HEMOLYSIN_CALCIUM"/>
    <property type="match status" value="3"/>
</dbReference>
<evidence type="ECO:0000313" key="4">
    <source>
        <dbReference type="Proteomes" id="UP000043764"/>
    </source>
</evidence>
<name>A0A0H5CWS0_9RHOB</name>
<dbReference type="SUPFAM" id="SSF51120">
    <property type="entry name" value="beta-Roll"/>
    <property type="match status" value="1"/>
</dbReference>
<dbReference type="AlphaFoldDB" id="A0A0H5CWS0"/>
<organism evidence="3 4">
    <name type="scientific">Phaeobacter italicus</name>
    <dbReference type="NCBI Taxonomy" id="481446"/>
    <lineage>
        <taxon>Bacteria</taxon>
        <taxon>Pseudomonadati</taxon>
        <taxon>Pseudomonadota</taxon>
        <taxon>Alphaproteobacteria</taxon>
        <taxon>Rhodobacterales</taxon>
        <taxon>Roseobacteraceae</taxon>
        <taxon>Phaeobacter</taxon>
    </lineage>
</organism>
<dbReference type="PANTHER" id="PTHR38340">
    <property type="entry name" value="S-LAYER PROTEIN"/>
    <property type="match status" value="1"/>
</dbReference>
<proteinExistence type="predicted"/>
<dbReference type="PRINTS" id="PR00313">
    <property type="entry name" value="CABNDNGRPT"/>
</dbReference>
<gene>
    <name evidence="3" type="primary">hlyA_1</name>
    <name evidence="3" type="ORF">NIT7321_00165</name>
</gene>
<dbReference type="Gene3D" id="2.150.10.10">
    <property type="entry name" value="Serralysin-like metalloprotease, C-terminal"/>
    <property type="match status" value="3"/>
</dbReference>
<evidence type="ECO:0000256" key="1">
    <source>
        <dbReference type="ARBA" id="ARBA00004613"/>
    </source>
</evidence>
<protein>
    <submittedName>
        <fullName evidence="3">Hemolysin, plasmid</fullName>
    </submittedName>
</protein>
<dbReference type="STRING" id="481446.NIT7645_01506"/>
<dbReference type="InterPro" id="IPR011049">
    <property type="entry name" value="Serralysin-like_metalloprot_C"/>
</dbReference>
<dbReference type="InterPro" id="IPR018511">
    <property type="entry name" value="Hemolysin-typ_Ca-bd_CS"/>
</dbReference>
<dbReference type="PANTHER" id="PTHR38340:SF1">
    <property type="entry name" value="S-LAYER PROTEIN"/>
    <property type="match status" value="1"/>
</dbReference>
<keyword evidence="4" id="KW-1185">Reference proteome</keyword>